<keyword evidence="7" id="KW-1185">Reference proteome</keyword>
<evidence type="ECO:0000259" key="5">
    <source>
        <dbReference type="PROSITE" id="PS50931"/>
    </source>
</evidence>
<comment type="caution">
    <text evidence="6">The sequence shown here is derived from an EMBL/GenBank/DDBJ whole genome shotgun (WGS) entry which is preliminary data.</text>
</comment>
<feature type="domain" description="HTH lysR-type" evidence="5">
    <location>
        <begin position="1"/>
        <end position="58"/>
    </location>
</feature>
<gene>
    <name evidence="6" type="ORF">ACIB24_17280</name>
</gene>
<accession>A0ABW8AR12</accession>
<dbReference type="Gene3D" id="3.40.190.290">
    <property type="match status" value="1"/>
</dbReference>
<sequence>MDTRQIEYFLAVAEELNFTTAAARVFAAQSTVSAGIKALEADLDASLFDRSTRRVTLSAAGEAFLPEARAVLAAEAHARDAVRESSAVLRGHVRVGTLTGLGLVDLPGLCGDFHARHPAVDVQLRASPTGSSGLAEDLRNGRLDIALIGLPASELGGLTCRELARLPFVVLLPHDHRLAGEESPLALDELAGEAFVDTLSGFGNRMEVDRRFRALGATRHVTVEVSDLTVVPDYVGAGLGVAVVPRVLHPREERVVERRPDPEIEWSLYVATAAGRPLSRAVQAFLDLLAEREPQPGAF</sequence>
<protein>
    <submittedName>
        <fullName evidence="6">LysR family transcriptional regulator</fullName>
    </submittedName>
</protein>
<evidence type="ECO:0000313" key="7">
    <source>
        <dbReference type="Proteomes" id="UP001612915"/>
    </source>
</evidence>
<proteinExistence type="inferred from homology"/>
<evidence type="ECO:0000256" key="3">
    <source>
        <dbReference type="ARBA" id="ARBA00023125"/>
    </source>
</evidence>
<keyword evidence="3" id="KW-0238">DNA-binding</keyword>
<evidence type="ECO:0000256" key="4">
    <source>
        <dbReference type="ARBA" id="ARBA00023163"/>
    </source>
</evidence>
<dbReference type="InterPro" id="IPR005119">
    <property type="entry name" value="LysR_subst-bd"/>
</dbReference>
<keyword evidence="4" id="KW-0804">Transcription</keyword>
<dbReference type="SUPFAM" id="SSF46785">
    <property type="entry name" value="Winged helix' DNA-binding domain"/>
    <property type="match status" value="1"/>
</dbReference>
<name>A0ABW8AR12_9ACTN</name>
<dbReference type="Proteomes" id="UP001612915">
    <property type="component" value="Unassembled WGS sequence"/>
</dbReference>
<dbReference type="RefSeq" id="WP_398282933.1">
    <property type="nucleotide sequence ID" value="NZ_JBITLV010000006.1"/>
</dbReference>
<dbReference type="PROSITE" id="PS50931">
    <property type="entry name" value="HTH_LYSR"/>
    <property type="match status" value="1"/>
</dbReference>
<dbReference type="Pfam" id="PF00126">
    <property type="entry name" value="HTH_1"/>
    <property type="match status" value="1"/>
</dbReference>
<dbReference type="PANTHER" id="PTHR30346">
    <property type="entry name" value="TRANSCRIPTIONAL DUAL REGULATOR HCAR-RELATED"/>
    <property type="match status" value="1"/>
</dbReference>
<dbReference type="Gene3D" id="1.10.10.10">
    <property type="entry name" value="Winged helix-like DNA-binding domain superfamily/Winged helix DNA-binding domain"/>
    <property type="match status" value="1"/>
</dbReference>
<dbReference type="InterPro" id="IPR036390">
    <property type="entry name" value="WH_DNA-bd_sf"/>
</dbReference>
<dbReference type="SUPFAM" id="SSF53850">
    <property type="entry name" value="Periplasmic binding protein-like II"/>
    <property type="match status" value="1"/>
</dbReference>
<dbReference type="Pfam" id="PF03466">
    <property type="entry name" value="LysR_substrate"/>
    <property type="match status" value="1"/>
</dbReference>
<keyword evidence="2" id="KW-0805">Transcription regulation</keyword>
<comment type="similarity">
    <text evidence="1">Belongs to the LysR transcriptional regulatory family.</text>
</comment>
<dbReference type="PANTHER" id="PTHR30346:SF28">
    <property type="entry name" value="HTH-TYPE TRANSCRIPTIONAL REGULATOR CYNR"/>
    <property type="match status" value="1"/>
</dbReference>
<organism evidence="6 7">
    <name type="scientific">Spongisporangium articulatum</name>
    <dbReference type="NCBI Taxonomy" id="3362603"/>
    <lineage>
        <taxon>Bacteria</taxon>
        <taxon>Bacillati</taxon>
        <taxon>Actinomycetota</taxon>
        <taxon>Actinomycetes</taxon>
        <taxon>Kineosporiales</taxon>
        <taxon>Kineosporiaceae</taxon>
        <taxon>Spongisporangium</taxon>
    </lineage>
</organism>
<evidence type="ECO:0000313" key="6">
    <source>
        <dbReference type="EMBL" id="MFI7588823.1"/>
    </source>
</evidence>
<dbReference type="EMBL" id="JBITLV010000006">
    <property type="protein sequence ID" value="MFI7588823.1"/>
    <property type="molecule type" value="Genomic_DNA"/>
</dbReference>
<dbReference type="InterPro" id="IPR000847">
    <property type="entry name" value="LysR_HTH_N"/>
</dbReference>
<evidence type="ECO:0000256" key="1">
    <source>
        <dbReference type="ARBA" id="ARBA00009437"/>
    </source>
</evidence>
<dbReference type="InterPro" id="IPR036388">
    <property type="entry name" value="WH-like_DNA-bd_sf"/>
</dbReference>
<reference evidence="6 7" key="1">
    <citation type="submission" date="2024-10" db="EMBL/GenBank/DDBJ databases">
        <title>The Natural Products Discovery Center: Release of the First 8490 Sequenced Strains for Exploring Actinobacteria Biosynthetic Diversity.</title>
        <authorList>
            <person name="Kalkreuter E."/>
            <person name="Kautsar S.A."/>
            <person name="Yang D."/>
            <person name="Bader C.D."/>
            <person name="Teijaro C.N."/>
            <person name="Fluegel L."/>
            <person name="Davis C.M."/>
            <person name="Simpson J.R."/>
            <person name="Lauterbach L."/>
            <person name="Steele A.D."/>
            <person name="Gui C."/>
            <person name="Meng S."/>
            <person name="Li G."/>
            <person name="Viehrig K."/>
            <person name="Ye F."/>
            <person name="Su P."/>
            <person name="Kiefer A.F."/>
            <person name="Nichols A."/>
            <person name="Cepeda A.J."/>
            <person name="Yan W."/>
            <person name="Fan B."/>
            <person name="Jiang Y."/>
            <person name="Adhikari A."/>
            <person name="Zheng C.-J."/>
            <person name="Schuster L."/>
            <person name="Cowan T.M."/>
            <person name="Smanski M.J."/>
            <person name="Chevrette M.G."/>
            <person name="De Carvalho L.P.S."/>
            <person name="Shen B."/>
        </authorList>
    </citation>
    <scope>NUCLEOTIDE SEQUENCE [LARGE SCALE GENOMIC DNA]</scope>
    <source>
        <strain evidence="6 7">NPDC049639</strain>
    </source>
</reference>
<evidence type="ECO:0000256" key="2">
    <source>
        <dbReference type="ARBA" id="ARBA00023015"/>
    </source>
</evidence>